<dbReference type="EMBL" id="JAYGHX010000002">
    <property type="protein sequence ID" value="MEA5390634.1"/>
    <property type="molecule type" value="Genomic_DNA"/>
</dbReference>
<dbReference type="InterPro" id="IPR035906">
    <property type="entry name" value="MetI-like_sf"/>
</dbReference>
<evidence type="ECO:0000256" key="4">
    <source>
        <dbReference type="ARBA" id="ARBA00022692"/>
    </source>
</evidence>
<evidence type="ECO:0000256" key="5">
    <source>
        <dbReference type="ARBA" id="ARBA00022989"/>
    </source>
</evidence>
<feature type="transmembrane region" description="Helical" evidence="7">
    <location>
        <begin position="52"/>
        <end position="75"/>
    </location>
</feature>
<keyword evidence="4 7" id="KW-0812">Transmembrane</keyword>
<evidence type="ECO:0000256" key="1">
    <source>
        <dbReference type="ARBA" id="ARBA00004651"/>
    </source>
</evidence>
<feature type="transmembrane region" description="Helical" evidence="7">
    <location>
        <begin position="87"/>
        <end position="111"/>
    </location>
</feature>
<evidence type="ECO:0000313" key="10">
    <source>
        <dbReference type="Proteomes" id="UP001304461"/>
    </source>
</evidence>
<keyword evidence="3" id="KW-1003">Cell membrane</keyword>
<feature type="transmembrane region" description="Helical" evidence="7">
    <location>
        <begin position="228"/>
        <end position="249"/>
    </location>
</feature>
<name>A0ABU5RSB4_9CYAN</name>
<proteinExistence type="inferred from homology"/>
<keyword evidence="10" id="KW-1185">Reference proteome</keyword>
<dbReference type="PROSITE" id="PS50928">
    <property type="entry name" value="ABC_TM1"/>
    <property type="match status" value="1"/>
</dbReference>
<feature type="transmembrane region" description="Helical" evidence="7">
    <location>
        <begin position="131"/>
        <end position="152"/>
    </location>
</feature>
<comment type="subcellular location">
    <subcellularLocation>
        <location evidence="1 7">Cell membrane</location>
        <topology evidence="1 7">Multi-pass membrane protein</topology>
    </subcellularLocation>
</comment>
<dbReference type="InterPro" id="IPR050901">
    <property type="entry name" value="BP-dep_ABC_trans_perm"/>
</dbReference>
<accession>A0ABU5RSB4</accession>
<dbReference type="PANTHER" id="PTHR32243">
    <property type="entry name" value="MALTOSE TRANSPORT SYSTEM PERMEASE-RELATED"/>
    <property type="match status" value="1"/>
</dbReference>
<dbReference type="PANTHER" id="PTHR32243:SF18">
    <property type="entry name" value="INNER MEMBRANE ABC TRANSPORTER PERMEASE PROTEIN YCJP"/>
    <property type="match status" value="1"/>
</dbReference>
<sequence length="264" mass="28176">MRLLVLLWSLGPLLWQLRTSLLRPEALVAPLLEGNPWTLANYRLVLSGDPPFWRYLGNSTLVALVTTLLTLLLAVPCAYGLQQQRGLLRWGVGLGLVGAAMFPTVLLFLALLEIARSFGLANDLLALSLPYAGLSLPLAVLLLRAAFADLPVELEDAARLEGLGLGQRLRHVLLPLLGPALASTGILVFLASWNEYAIALTWISRNDLLTLPIAIARIGGGSVFTIPYGAFAAATVLGSLPLLLLVLLAQRPIVSGLTRGAVKG</sequence>
<feature type="domain" description="ABC transmembrane type-1" evidence="8">
    <location>
        <begin position="56"/>
        <end position="249"/>
    </location>
</feature>
<evidence type="ECO:0000259" key="8">
    <source>
        <dbReference type="PROSITE" id="PS50928"/>
    </source>
</evidence>
<dbReference type="Pfam" id="PF00528">
    <property type="entry name" value="BPD_transp_1"/>
    <property type="match status" value="1"/>
</dbReference>
<reference evidence="9 10" key="1">
    <citation type="submission" date="2023-12" db="EMBL/GenBank/DDBJ databases">
        <title>Baltic Sea Cyanobacteria.</title>
        <authorList>
            <person name="Delbaje E."/>
            <person name="Fewer D.P."/>
            <person name="Shishido T.K."/>
        </authorList>
    </citation>
    <scope>NUCLEOTIDE SEQUENCE [LARGE SCALE GENOMIC DNA]</scope>
    <source>
        <strain evidence="9 10">UHCC 0139</strain>
    </source>
</reference>
<organism evidence="9 10">
    <name type="scientific">Cyanobium gracile UHCC 0139</name>
    <dbReference type="NCBI Taxonomy" id="3110308"/>
    <lineage>
        <taxon>Bacteria</taxon>
        <taxon>Bacillati</taxon>
        <taxon>Cyanobacteriota</taxon>
        <taxon>Cyanophyceae</taxon>
        <taxon>Synechococcales</taxon>
        <taxon>Prochlorococcaceae</taxon>
        <taxon>Cyanobium</taxon>
    </lineage>
</organism>
<keyword evidence="6 7" id="KW-0472">Membrane</keyword>
<protein>
    <submittedName>
        <fullName evidence="9">Carbohydrate ABC transporter permease</fullName>
    </submittedName>
</protein>
<comment type="caution">
    <text evidence="9">The sequence shown here is derived from an EMBL/GenBank/DDBJ whole genome shotgun (WGS) entry which is preliminary data.</text>
</comment>
<evidence type="ECO:0000256" key="2">
    <source>
        <dbReference type="ARBA" id="ARBA00022448"/>
    </source>
</evidence>
<comment type="similarity">
    <text evidence="7">Belongs to the binding-protein-dependent transport system permease family.</text>
</comment>
<keyword evidence="2 7" id="KW-0813">Transport</keyword>
<evidence type="ECO:0000256" key="6">
    <source>
        <dbReference type="ARBA" id="ARBA00023136"/>
    </source>
</evidence>
<dbReference type="Gene3D" id="1.10.3720.10">
    <property type="entry name" value="MetI-like"/>
    <property type="match status" value="1"/>
</dbReference>
<feature type="transmembrane region" description="Helical" evidence="7">
    <location>
        <begin position="172"/>
        <end position="193"/>
    </location>
</feature>
<gene>
    <name evidence="9" type="ORF">VB738_05085</name>
</gene>
<keyword evidence="5 7" id="KW-1133">Transmembrane helix</keyword>
<dbReference type="SUPFAM" id="SSF161098">
    <property type="entry name" value="MetI-like"/>
    <property type="match status" value="1"/>
</dbReference>
<dbReference type="RefSeq" id="WP_323304717.1">
    <property type="nucleotide sequence ID" value="NZ_JAYGHX010000002.1"/>
</dbReference>
<evidence type="ECO:0000256" key="3">
    <source>
        <dbReference type="ARBA" id="ARBA00022475"/>
    </source>
</evidence>
<evidence type="ECO:0000256" key="7">
    <source>
        <dbReference type="RuleBase" id="RU363032"/>
    </source>
</evidence>
<evidence type="ECO:0000313" key="9">
    <source>
        <dbReference type="EMBL" id="MEA5390634.1"/>
    </source>
</evidence>
<dbReference type="InterPro" id="IPR000515">
    <property type="entry name" value="MetI-like"/>
</dbReference>
<dbReference type="Proteomes" id="UP001304461">
    <property type="component" value="Unassembled WGS sequence"/>
</dbReference>